<dbReference type="Pfam" id="PF08447">
    <property type="entry name" value="PAS_3"/>
    <property type="match status" value="1"/>
</dbReference>
<evidence type="ECO:0000259" key="5">
    <source>
        <dbReference type="PROSITE" id="PS50887"/>
    </source>
</evidence>
<dbReference type="Gene3D" id="3.30.450.20">
    <property type="entry name" value="PAS domain"/>
    <property type="match status" value="1"/>
</dbReference>
<keyword evidence="1" id="KW-0597">Phosphoprotein</keyword>
<dbReference type="PROSITE" id="PS50110">
    <property type="entry name" value="RESPONSE_REGULATORY"/>
    <property type="match status" value="2"/>
</dbReference>
<dbReference type="SMART" id="SM00267">
    <property type="entry name" value="GGDEF"/>
    <property type="match status" value="1"/>
</dbReference>
<dbReference type="InterPro" id="IPR001633">
    <property type="entry name" value="EAL_dom"/>
</dbReference>
<dbReference type="InterPro" id="IPR000014">
    <property type="entry name" value="PAS"/>
</dbReference>
<gene>
    <name evidence="6" type="ORF">GJ700_18720</name>
</gene>
<evidence type="ECO:0000313" key="6">
    <source>
        <dbReference type="EMBL" id="MRV73749.1"/>
    </source>
</evidence>
<dbReference type="FunFam" id="3.20.20.450:FF:000001">
    <property type="entry name" value="Cyclic di-GMP phosphodiesterase yahA"/>
    <property type="match status" value="1"/>
</dbReference>
<dbReference type="InterPro" id="IPR035919">
    <property type="entry name" value="EAL_sf"/>
</dbReference>
<feature type="domain" description="PAC" evidence="3">
    <location>
        <begin position="237"/>
        <end position="289"/>
    </location>
</feature>
<dbReference type="InterPro" id="IPR001789">
    <property type="entry name" value="Sig_transdc_resp-reg_receiver"/>
</dbReference>
<dbReference type="CDD" id="cd00130">
    <property type="entry name" value="PAS"/>
    <property type="match status" value="1"/>
</dbReference>
<dbReference type="InterPro" id="IPR035965">
    <property type="entry name" value="PAS-like_dom_sf"/>
</dbReference>
<dbReference type="Gene3D" id="3.20.20.450">
    <property type="entry name" value="EAL domain"/>
    <property type="match status" value="1"/>
</dbReference>
<dbReference type="PANTHER" id="PTHR44757">
    <property type="entry name" value="DIGUANYLATE CYCLASE DGCP"/>
    <property type="match status" value="1"/>
</dbReference>
<dbReference type="Pfam" id="PF00563">
    <property type="entry name" value="EAL"/>
    <property type="match status" value="1"/>
</dbReference>
<evidence type="ECO:0000259" key="3">
    <source>
        <dbReference type="PROSITE" id="PS50113"/>
    </source>
</evidence>
<dbReference type="InterPro" id="IPR029787">
    <property type="entry name" value="Nucleotide_cyclase"/>
</dbReference>
<feature type="domain" description="Response regulatory" evidence="2">
    <location>
        <begin position="34"/>
        <end position="150"/>
    </location>
</feature>
<dbReference type="Gene3D" id="3.40.50.2300">
    <property type="match status" value="2"/>
</dbReference>
<protein>
    <submittedName>
        <fullName evidence="6">EAL domain-containing protein</fullName>
    </submittedName>
</protein>
<dbReference type="SUPFAM" id="SSF52172">
    <property type="entry name" value="CheY-like"/>
    <property type="match status" value="2"/>
</dbReference>
<accession>A0A7X2IPQ0</accession>
<dbReference type="CDD" id="cd17569">
    <property type="entry name" value="REC_HupR-like"/>
    <property type="match status" value="1"/>
</dbReference>
<dbReference type="AlphaFoldDB" id="A0A7X2IPQ0"/>
<dbReference type="InterPro" id="IPR013655">
    <property type="entry name" value="PAS_fold_3"/>
</dbReference>
<dbReference type="InterPro" id="IPR043128">
    <property type="entry name" value="Rev_trsase/Diguanyl_cyclase"/>
</dbReference>
<comment type="caution">
    <text evidence="6">The sequence shown here is derived from an EMBL/GenBank/DDBJ whole genome shotgun (WGS) entry which is preliminary data.</text>
</comment>
<dbReference type="CDD" id="cd01948">
    <property type="entry name" value="EAL"/>
    <property type="match status" value="1"/>
</dbReference>
<dbReference type="SUPFAM" id="SSF55785">
    <property type="entry name" value="PYP-like sensor domain (PAS domain)"/>
    <property type="match status" value="1"/>
</dbReference>
<dbReference type="PROSITE" id="PS50113">
    <property type="entry name" value="PAC"/>
    <property type="match status" value="1"/>
</dbReference>
<dbReference type="SMART" id="SM00448">
    <property type="entry name" value="REC"/>
    <property type="match status" value="2"/>
</dbReference>
<name>A0A7X2IPQ0_9BURK</name>
<comment type="caution">
    <text evidence="1">Lacks conserved residue(s) required for the propagation of feature annotation.</text>
</comment>
<dbReference type="InterPro" id="IPR011006">
    <property type="entry name" value="CheY-like_superfamily"/>
</dbReference>
<evidence type="ECO:0000256" key="1">
    <source>
        <dbReference type="PROSITE-ProRule" id="PRU00169"/>
    </source>
</evidence>
<dbReference type="InterPro" id="IPR000160">
    <property type="entry name" value="GGDEF_dom"/>
</dbReference>
<dbReference type="InterPro" id="IPR052155">
    <property type="entry name" value="Biofilm_reg_signaling"/>
</dbReference>
<dbReference type="SMART" id="SM00052">
    <property type="entry name" value="EAL"/>
    <property type="match status" value="1"/>
</dbReference>
<feature type="domain" description="EAL" evidence="4">
    <location>
        <begin position="463"/>
        <end position="717"/>
    </location>
</feature>
<evidence type="ECO:0000313" key="7">
    <source>
        <dbReference type="Proteomes" id="UP000446768"/>
    </source>
</evidence>
<keyword evidence="7" id="KW-1185">Reference proteome</keyword>
<feature type="modified residue" description="4-aspartylphosphate" evidence="1">
    <location>
        <position position="83"/>
    </location>
</feature>
<dbReference type="SUPFAM" id="SSF141868">
    <property type="entry name" value="EAL domain-like"/>
    <property type="match status" value="1"/>
</dbReference>
<dbReference type="InterPro" id="IPR000700">
    <property type="entry name" value="PAS-assoc_C"/>
</dbReference>
<proteinExistence type="predicted"/>
<dbReference type="PANTHER" id="PTHR44757:SF2">
    <property type="entry name" value="BIOFILM ARCHITECTURE MAINTENANCE PROTEIN MBAA"/>
    <property type="match status" value="1"/>
</dbReference>
<feature type="domain" description="Response regulatory" evidence="2">
    <location>
        <begin position="731"/>
        <end position="846"/>
    </location>
</feature>
<dbReference type="GO" id="GO:0000160">
    <property type="term" value="P:phosphorelay signal transduction system"/>
    <property type="evidence" value="ECO:0007669"/>
    <property type="project" value="InterPro"/>
</dbReference>
<evidence type="ECO:0000259" key="2">
    <source>
        <dbReference type="PROSITE" id="PS50110"/>
    </source>
</evidence>
<dbReference type="NCBIfam" id="TIGR00254">
    <property type="entry name" value="GGDEF"/>
    <property type="match status" value="1"/>
</dbReference>
<sequence length="889" mass="98026">MCEDSLCVDGAQCFCRIFMRAHREHPMPVPLHPAALVIAADHLQRERTRQLLEQLGAQVEEAGDSLQGLSLAEAMLPDIVVLDMAMPEVDGYTVCRTIRKLPHGQSVPVLALLAPNDSHAIDAAYDAGATDCLCKPVCPTLFRRRVRYLLDTRHCLHVLAAREAQLSRAQSIAAVGSWYWDIIGHKIHLSDEMRRLYWVGDEALDASVEALLRPVHPEDRPLLELALLNALRLGVPFDVEYRLLGANGVQRHVQGKCEVAMTPAHQPLRMYGTVQDITDRKLQETRALRMANYDVLTDVPNRNLLNDRVTQAIAQAHRTGQHIVMCCLDLDGFTYINNSFGYAAGDTLLRQVAARLKDALRECDTVARLGGGEFVVVMHSVAASVSVGALTQKVLGRFAAPFAVDGHELYVTASMGISVFPQDGDSCDALLRCADAALHAAKGRGRNCAEFYTRKMGADAERHLMLQSAMRTALAHGEFELCYQPKVALPDGQMFGMEALLRWRRPGHGVVPPAEFIPLAEETGAIVAIGEWVLRTACNQLRRWHDQGYTRLTMAVNLSGRQFARQDVPALIRQVLADTGVPAASLELELTESILMSEGTAVTDALLQLKDIGVTLALDDFGTGYSSLSYLKRFPIDVLKIDRSFITDLASDAENASLTRTIILMAQSLHMKTVAEGVESVAQLSFLRRCKCDAFQGYFFSKPLDAEGVTGLLRDRRCLPAVVRHQRGRQTLLIVHEEQQVVDALAAMLENDGYQILGATTPAYAFECLAVHPVQVILCALRLPQMGGTELLERVKKMSPETIRVLLAEHRDLDAVLDAINRGTAYRFCSKPWDEHRLRDNLRDAFRHQSALYARGAPGPDVPADADEADFFTGGLAAAYVAPVQEDRG</sequence>
<dbReference type="CDD" id="cd17546">
    <property type="entry name" value="REC_hyHK_CKI1_RcsC-like"/>
    <property type="match status" value="1"/>
</dbReference>
<dbReference type="Pfam" id="PF00072">
    <property type="entry name" value="Response_reg"/>
    <property type="match status" value="2"/>
</dbReference>
<dbReference type="Gene3D" id="3.30.70.270">
    <property type="match status" value="1"/>
</dbReference>
<dbReference type="PROSITE" id="PS50887">
    <property type="entry name" value="GGDEF"/>
    <property type="match status" value="1"/>
</dbReference>
<dbReference type="Pfam" id="PF00990">
    <property type="entry name" value="GGDEF"/>
    <property type="match status" value="1"/>
</dbReference>
<feature type="domain" description="GGDEF" evidence="5">
    <location>
        <begin position="321"/>
        <end position="454"/>
    </location>
</feature>
<evidence type="ECO:0000259" key="4">
    <source>
        <dbReference type="PROSITE" id="PS50883"/>
    </source>
</evidence>
<dbReference type="Gene3D" id="2.10.70.100">
    <property type="match status" value="1"/>
</dbReference>
<dbReference type="Proteomes" id="UP000446768">
    <property type="component" value="Unassembled WGS sequence"/>
</dbReference>
<dbReference type="SUPFAM" id="SSF55073">
    <property type="entry name" value="Nucleotide cyclase"/>
    <property type="match status" value="1"/>
</dbReference>
<organism evidence="6 7">
    <name type="scientific">Pseudoduganella rivuli</name>
    <dbReference type="NCBI Taxonomy" id="2666085"/>
    <lineage>
        <taxon>Bacteria</taxon>
        <taxon>Pseudomonadati</taxon>
        <taxon>Pseudomonadota</taxon>
        <taxon>Betaproteobacteria</taxon>
        <taxon>Burkholderiales</taxon>
        <taxon>Oxalobacteraceae</taxon>
        <taxon>Telluria group</taxon>
        <taxon>Pseudoduganella</taxon>
    </lineage>
</organism>
<dbReference type="EMBL" id="WKJJ01000011">
    <property type="protein sequence ID" value="MRV73749.1"/>
    <property type="molecule type" value="Genomic_DNA"/>
</dbReference>
<dbReference type="CDD" id="cd01949">
    <property type="entry name" value="GGDEF"/>
    <property type="match status" value="1"/>
</dbReference>
<dbReference type="PROSITE" id="PS50883">
    <property type="entry name" value="EAL"/>
    <property type="match status" value="1"/>
</dbReference>
<reference evidence="6 7" key="1">
    <citation type="submission" date="2019-11" db="EMBL/GenBank/DDBJ databases">
        <title>Novel species isolated from a subtropical stream in China.</title>
        <authorList>
            <person name="Lu H."/>
        </authorList>
    </citation>
    <scope>NUCLEOTIDE SEQUENCE [LARGE SCALE GENOMIC DNA]</scope>
    <source>
        <strain evidence="6 7">FT92W</strain>
    </source>
</reference>